<proteinExistence type="predicted"/>
<dbReference type="PROSITE" id="PS51186">
    <property type="entry name" value="GNAT"/>
    <property type="match status" value="1"/>
</dbReference>
<name>A0A2J6X3X8_9CHLR</name>
<protein>
    <submittedName>
        <fullName evidence="2">N-acetyltransferase</fullName>
    </submittedName>
</protein>
<dbReference type="Gene3D" id="3.40.630.30">
    <property type="match status" value="2"/>
</dbReference>
<dbReference type="CDD" id="cd04301">
    <property type="entry name" value="NAT_SF"/>
    <property type="match status" value="1"/>
</dbReference>
<dbReference type="AlphaFoldDB" id="A0A2J6X3X8"/>
<accession>A0A2J6X3X8</accession>
<dbReference type="Pfam" id="PF00583">
    <property type="entry name" value="Acetyltransf_1"/>
    <property type="match status" value="1"/>
</dbReference>
<comment type="caution">
    <text evidence="2">The sequence shown here is derived from an EMBL/GenBank/DDBJ whole genome shotgun (WGS) entry which is preliminary data.</text>
</comment>
<dbReference type="GO" id="GO:0016747">
    <property type="term" value="F:acyltransferase activity, transferring groups other than amino-acyl groups"/>
    <property type="evidence" value="ECO:0007669"/>
    <property type="project" value="InterPro"/>
</dbReference>
<evidence type="ECO:0000259" key="1">
    <source>
        <dbReference type="PROSITE" id="PS51186"/>
    </source>
</evidence>
<dbReference type="PANTHER" id="PTHR43617:SF2">
    <property type="entry name" value="UPF0039 PROTEIN SLL0451"/>
    <property type="match status" value="1"/>
</dbReference>
<evidence type="ECO:0000313" key="3">
    <source>
        <dbReference type="Proteomes" id="UP000243376"/>
    </source>
</evidence>
<evidence type="ECO:0000313" key="2">
    <source>
        <dbReference type="EMBL" id="PMP80966.1"/>
    </source>
</evidence>
<feature type="domain" description="N-acetyltransferase" evidence="1">
    <location>
        <begin position="158"/>
        <end position="294"/>
    </location>
</feature>
<organism evidence="2 3">
    <name type="scientific">Chloroflexus aggregans</name>
    <dbReference type="NCBI Taxonomy" id="152260"/>
    <lineage>
        <taxon>Bacteria</taxon>
        <taxon>Bacillati</taxon>
        <taxon>Chloroflexota</taxon>
        <taxon>Chloroflexia</taxon>
        <taxon>Chloroflexales</taxon>
        <taxon>Chloroflexineae</taxon>
        <taxon>Chloroflexaceae</taxon>
        <taxon>Chloroflexus</taxon>
    </lineage>
</organism>
<dbReference type="PANTHER" id="PTHR43617">
    <property type="entry name" value="L-AMINO ACID N-ACETYLTRANSFERASE"/>
    <property type="match status" value="1"/>
</dbReference>
<keyword evidence="2" id="KW-0808">Transferase</keyword>
<dbReference type="InterPro" id="IPR016181">
    <property type="entry name" value="Acyl_CoA_acyltransferase"/>
</dbReference>
<reference evidence="2 3" key="1">
    <citation type="submission" date="2018-01" db="EMBL/GenBank/DDBJ databases">
        <title>Metagenomic assembled genomes from two thermal pools in the Uzon Caldera, Kamchatka, Russia.</title>
        <authorList>
            <person name="Wilkins L."/>
            <person name="Ettinger C."/>
        </authorList>
    </citation>
    <scope>NUCLEOTIDE SEQUENCE [LARGE SCALE GENOMIC DNA]</scope>
    <source>
        <strain evidence="2">ZAV-02</strain>
    </source>
</reference>
<dbReference type="SUPFAM" id="SSF55729">
    <property type="entry name" value="Acyl-CoA N-acyltransferases (Nat)"/>
    <property type="match status" value="1"/>
</dbReference>
<sequence>MWPFRKPPDLNAAVVRPSQPDDVPAVSHLFRSAGRRFLAVGVADLYAAIEHGRAAVLQLDQEVLAVAVLSRPIAQVAWLRGLALSERVQPREAIARLLPALDDVARGLTIQHVYYAGDDQSDQWLRPLLEHAGYAHQTDVVVYEKRGWNIPNYGNAHVQVRPAYAVDLAEVLQLDMRCFEPQWVKDEGILAPAIADGSFFVTAELDGQVVGYSYATSHFGGRLVHLVRIAVDPSQRGRGIGVRLLAEFVSYAAEIGAGLLTLNTQAYNYHAQRLYRWFGFTPTGERQPVLCRWL</sequence>
<dbReference type="Proteomes" id="UP000243376">
    <property type="component" value="Unassembled WGS sequence"/>
</dbReference>
<dbReference type="InterPro" id="IPR050276">
    <property type="entry name" value="MshD_Acetyltransferase"/>
</dbReference>
<dbReference type="InterPro" id="IPR000182">
    <property type="entry name" value="GNAT_dom"/>
</dbReference>
<dbReference type="EMBL" id="PNIQ01000592">
    <property type="protein sequence ID" value="PMP80966.1"/>
    <property type="molecule type" value="Genomic_DNA"/>
</dbReference>
<gene>
    <name evidence="2" type="ORF">C0184_08925</name>
</gene>